<reference evidence="2 3" key="1">
    <citation type="submission" date="2018-08" db="EMBL/GenBank/DDBJ databases">
        <title>Fibrisoma montanum sp. nov., isolated from Danxia mountain soil.</title>
        <authorList>
            <person name="Huang Y."/>
        </authorList>
    </citation>
    <scope>NUCLEOTIDE SEQUENCE [LARGE SCALE GENOMIC DNA]</scope>
    <source>
        <strain evidence="2 3">HYT19</strain>
    </source>
</reference>
<comment type="caution">
    <text evidence="2">The sequence shown here is derived from an EMBL/GenBank/DDBJ whole genome shotgun (WGS) entry which is preliminary data.</text>
</comment>
<organism evidence="2 3">
    <name type="scientific">Fibrisoma montanum</name>
    <dbReference type="NCBI Taxonomy" id="2305895"/>
    <lineage>
        <taxon>Bacteria</taxon>
        <taxon>Pseudomonadati</taxon>
        <taxon>Bacteroidota</taxon>
        <taxon>Cytophagia</taxon>
        <taxon>Cytophagales</taxon>
        <taxon>Spirosomataceae</taxon>
        <taxon>Fibrisoma</taxon>
    </lineage>
</organism>
<dbReference type="OrthoDB" id="958704at2"/>
<dbReference type="AlphaFoldDB" id="A0A418M2F8"/>
<dbReference type="EMBL" id="QXED01000007">
    <property type="protein sequence ID" value="RIV19835.1"/>
    <property type="molecule type" value="Genomic_DNA"/>
</dbReference>
<feature type="signal peptide" evidence="1">
    <location>
        <begin position="1"/>
        <end position="20"/>
    </location>
</feature>
<keyword evidence="3" id="KW-1185">Reference proteome</keyword>
<dbReference type="SUPFAM" id="SSF74653">
    <property type="entry name" value="TolA/TonB C-terminal domain"/>
    <property type="match status" value="1"/>
</dbReference>
<dbReference type="RefSeq" id="WP_119670121.1">
    <property type="nucleotide sequence ID" value="NZ_QXED01000007.1"/>
</dbReference>
<evidence type="ECO:0000256" key="1">
    <source>
        <dbReference type="SAM" id="SignalP"/>
    </source>
</evidence>
<sequence>MKILISSLFFALMASSLAWSQVGGSSLNNDSDFRQVLKSVQYPLLAEKPTKEAKVYVDFTIDKEGKISNVKLLKMGVFSQAFVGEVTRLFANLPTQKPAYAGDYVLPVVFEAKPKAGDYQPTASDRAAYDRTFVQLSHSKALLTELYVTSK</sequence>
<accession>A0A418M2F8</accession>
<keyword evidence="1" id="KW-0732">Signal</keyword>
<dbReference type="Proteomes" id="UP000283523">
    <property type="component" value="Unassembled WGS sequence"/>
</dbReference>
<dbReference type="Gene3D" id="3.30.1150.10">
    <property type="match status" value="1"/>
</dbReference>
<evidence type="ECO:0000313" key="2">
    <source>
        <dbReference type="EMBL" id="RIV19835.1"/>
    </source>
</evidence>
<protein>
    <recommendedName>
        <fullName evidence="4">TonB C-terminal domain-containing protein</fullName>
    </recommendedName>
</protein>
<name>A0A418M2F8_9BACT</name>
<evidence type="ECO:0008006" key="4">
    <source>
        <dbReference type="Google" id="ProtNLM"/>
    </source>
</evidence>
<feature type="chain" id="PRO_5018989339" description="TonB C-terminal domain-containing protein" evidence="1">
    <location>
        <begin position="21"/>
        <end position="151"/>
    </location>
</feature>
<proteinExistence type="predicted"/>
<gene>
    <name evidence="2" type="ORF">DYU11_23195</name>
</gene>
<evidence type="ECO:0000313" key="3">
    <source>
        <dbReference type="Proteomes" id="UP000283523"/>
    </source>
</evidence>